<dbReference type="Proteomes" id="UP000250003">
    <property type="component" value="Chromosome"/>
</dbReference>
<dbReference type="GO" id="GO:0005886">
    <property type="term" value="C:plasma membrane"/>
    <property type="evidence" value="ECO:0007669"/>
    <property type="project" value="TreeGrafter"/>
</dbReference>
<feature type="transmembrane region" description="Helical" evidence="1">
    <location>
        <begin position="119"/>
        <end position="142"/>
    </location>
</feature>
<dbReference type="AlphaFoldDB" id="A0A2Z4UET4"/>
<sequence>MKLLIFLSEVSIPLILFYIVGFGVLMKCHVYEEFVKGAKDGLKTVVKILPTLIGLMVAVGVLRASGFLDMLGGVLGSLTARMGFPAELVPLTIVRMFSSSAATGLVLDIFREFGTDSHVGLIASIMMSCTETIFYTISVYFIAAKVNKTRYTVWGALLASFAGIAASVILAGMM</sequence>
<dbReference type="Pfam" id="PF07670">
    <property type="entry name" value="Gate"/>
    <property type="match status" value="1"/>
</dbReference>
<feature type="transmembrane region" description="Helical" evidence="1">
    <location>
        <begin position="6"/>
        <end position="25"/>
    </location>
</feature>
<dbReference type="OrthoDB" id="9805623at2"/>
<keyword evidence="1" id="KW-0812">Transmembrane</keyword>
<gene>
    <name evidence="3" type="ORF">DQQ01_14575</name>
</gene>
<organism evidence="3 4">
    <name type="scientific">Blautia argi</name>
    <dbReference type="NCBI Taxonomy" id="1912897"/>
    <lineage>
        <taxon>Bacteria</taxon>
        <taxon>Bacillati</taxon>
        <taxon>Bacillota</taxon>
        <taxon>Clostridia</taxon>
        <taxon>Lachnospirales</taxon>
        <taxon>Lachnospiraceae</taxon>
        <taxon>Blautia</taxon>
    </lineage>
</organism>
<keyword evidence="1" id="KW-1133">Transmembrane helix</keyword>
<accession>A0A2Z4UET4</accession>
<dbReference type="EMBL" id="CP030280">
    <property type="protein sequence ID" value="AWY99540.1"/>
    <property type="molecule type" value="Genomic_DNA"/>
</dbReference>
<protein>
    <submittedName>
        <fullName evidence="3">Spore maturation protein</fullName>
    </submittedName>
</protein>
<dbReference type="PANTHER" id="PTHR35793:SF2">
    <property type="entry name" value="INNER MEMBRANE PROTEIN YJIG"/>
    <property type="match status" value="1"/>
</dbReference>
<proteinExistence type="predicted"/>
<reference evidence="4" key="1">
    <citation type="submission" date="2018-06" db="EMBL/GenBank/DDBJ databases">
        <title>Description of Blautia argi sp. nov., a new anaerobic isolated from dog feces.</title>
        <authorList>
            <person name="Chang Y.-H."/>
            <person name="Paek J."/>
            <person name="Shin Y."/>
        </authorList>
    </citation>
    <scope>NUCLEOTIDE SEQUENCE [LARGE SCALE GENOMIC DNA]</scope>
    <source>
        <strain evidence="4">KCTC 15426</strain>
    </source>
</reference>
<dbReference type="RefSeq" id="WP_111920972.1">
    <property type="nucleotide sequence ID" value="NZ_CP030280.1"/>
</dbReference>
<evidence type="ECO:0000259" key="2">
    <source>
        <dbReference type="Pfam" id="PF07670"/>
    </source>
</evidence>
<dbReference type="InterPro" id="IPR052549">
    <property type="entry name" value="SpmB"/>
</dbReference>
<feature type="transmembrane region" description="Helical" evidence="1">
    <location>
        <begin position="45"/>
        <end position="68"/>
    </location>
</feature>
<name>A0A2Z4UET4_9FIRM</name>
<evidence type="ECO:0000313" key="4">
    <source>
        <dbReference type="Proteomes" id="UP000250003"/>
    </source>
</evidence>
<dbReference type="KEGG" id="blau:DQQ01_14575"/>
<feature type="transmembrane region" description="Helical" evidence="1">
    <location>
        <begin position="154"/>
        <end position="173"/>
    </location>
</feature>
<keyword evidence="1" id="KW-0472">Membrane</keyword>
<feature type="domain" description="Nucleoside transporter/FeoB GTPase Gate" evidence="2">
    <location>
        <begin position="45"/>
        <end position="143"/>
    </location>
</feature>
<evidence type="ECO:0000256" key="1">
    <source>
        <dbReference type="SAM" id="Phobius"/>
    </source>
</evidence>
<keyword evidence="4" id="KW-1185">Reference proteome</keyword>
<evidence type="ECO:0000313" key="3">
    <source>
        <dbReference type="EMBL" id="AWY99540.1"/>
    </source>
</evidence>
<dbReference type="PANTHER" id="PTHR35793">
    <property type="entry name" value="INNER MEMBRANE PROTEIN YJIG"/>
    <property type="match status" value="1"/>
</dbReference>
<dbReference type="InterPro" id="IPR011642">
    <property type="entry name" value="Gate_dom"/>
</dbReference>